<sequence length="67" mass="7548">MKKEEQLQNTINNISILNDLLSEKLCLLDAKTMDIPKNDEITKLFNAVILLSEKIDDEIQTVTGGDD</sequence>
<evidence type="ECO:0000313" key="2">
    <source>
        <dbReference type="Proteomes" id="UP000195378"/>
    </source>
</evidence>
<accession>A0A1Y0F8W0</accession>
<proteinExistence type="predicted"/>
<evidence type="ECO:0000313" key="1">
    <source>
        <dbReference type="EMBL" id="ARU19705.1"/>
    </source>
</evidence>
<reference evidence="1 2" key="1">
    <citation type="submission" date="2017-04" db="EMBL/GenBank/DDBJ databases">
        <title>Complete genome sequence of Lactobacillus salivarius ZLS006, a probiotic strain isolated from healthy piglet.</title>
        <authorList>
            <person name="Zhang D."/>
        </authorList>
    </citation>
    <scope>NUCLEOTIDE SEQUENCE [LARGE SCALE GENOMIC DNA]</scope>
    <source>
        <strain evidence="1 2">ZLS006</strain>
    </source>
</reference>
<gene>
    <name evidence="1" type="ORF">B7R82_06750</name>
</gene>
<name>A0A1Y0F8W0_9LACO</name>
<dbReference type="EMBL" id="CP020858">
    <property type="protein sequence ID" value="ARU19705.1"/>
    <property type="molecule type" value="Genomic_DNA"/>
</dbReference>
<organism evidence="1 2">
    <name type="scientific">Ligilactobacillus salivarius</name>
    <dbReference type="NCBI Taxonomy" id="1624"/>
    <lineage>
        <taxon>Bacteria</taxon>
        <taxon>Bacillati</taxon>
        <taxon>Bacillota</taxon>
        <taxon>Bacilli</taxon>
        <taxon>Lactobacillales</taxon>
        <taxon>Lactobacillaceae</taxon>
        <taxon>Ligilactobacillus</taxon>
    </lineage>
</organism>
<dbReference type="AlphaFoldDB" id="A0A1Y0F8W0"/>
<dbReference type="Proteomes" id="UP000195378">
    <property type="component" value="Chromosome"/>
</dbReference>
<dbReference type="RefSeq" id="WP_087448860.1">
    <property type="nucleotide sequence ID" value="NZ_CP020858.1"/>
</dbReference>
<protein>
    <submittedName>
        <fullName evidence="1">Uncharacterized protein</fullName>
    </submittedName>
</protein>